<dbReference type="PANTHER" id="PTHR33546:SF1">
    <property type="entry name" value="LARGE, MULTIFUNCTIONAL SECRETED PROTEIN"/>
    <property type="match status" value="1"/>
</dbReference>
<dbReference type="Proteomes" id="UP000317243">
    <property type="component" value="Unassembled WGS sequence"/>
</dbReference>
<sequence length="763" mass="84166" precursor="true">MNLLRHYTRSTIVLVLISISVAYKANAQEPAPGLRGQLSDDVWNLRVNLSDDEYKALEPAAPQMGFGGPSAPPQSQNQNDSRRETVGNLFGIQFPWVNGSVEFTSGDNEATTIPCRIRYDGDFTYTMAAQSPKRPMFLQLLDGHDIQGVTSFRLHTMQFDQTMLRERITSHVFASLDATVTRTAHAELSLKVGKKEPELIGLYTILEAVDAKFLRRHGIPESSLLSQTNGLNTIRYAGENWNSYVTTFRTSHRPNEKQQTRIIEFASLIDEATDEEFDARISEFINTDELLRYLAGNSLTSNVTGMSTIGTNDFLCLDPEGRFHIIANQMETALGGSILSGSPDELTNIRVMRPYSGACKLFDRLLANEELRDRYLKIVREAIDGFFKPEKMNPLIEGLADATANSRARETQAAAERLRKMMQSFGGGDGFGPPPDAGGFGPPPIDARTFVVKRNDSIRKQLAGSEPGFTPRVPNLGGFGGGGSGGRRQGSTAPITDSQFRDSVQVPEDFNATLFARSPEVNYPVAIAAEPTGAIYVASDEQGSLGTDKDGGKVLRCVDQNGDGVMDSVTTFCRVDHVRGVVYRAGAVWVSHPPYLSVFHDDDGDGVADRNQRLVSGLTTEMVNTRGGDHTTNGVRMGIDGWLYIGNGDYGTPKGKGVDGSTVVLRGGGILRVRPDGTELELFASGLRNPFDIAIDPQLNLFTRDNTNDGGGWDTRVSQRFLTDVYTSTAINHCRRQSTDRTRHWNRRQESEVYRNRRKHFQR</sequence>
<dbReference type="InterPro" id="IPR011041">
    <property type="entry name" value="Quinoprot_gluc/sorb_DH_b-prop"/>
</dbReference>
<dbReference type="AlphaFoldDB" id="A0A5C5VWY0"/>
<keyword evidence="2" id="KW-0732">Signal</keyword>
<evidence type="ECO:0000313" key="4">
    <source>
        <dbReference type="EMBL" id="TWT42443.1"/>
    </source>
</evidence>
<dbReference type="InterPro" id="IPR055557">
    <property type="entry name" value="DUF7133"/>
</dbReference>
<feature type="chain" id="PRO_5022843223" evidence="2">
    <location>
        <begin position="28"/>
        <end position="763"/>
    </location>
</feature>
<protein>
    <submittedName>
        <fullName evidence="4">CotH protein</fullName>
    </submittedName>
</protein>
<dbReference type="Gene3D" id="2.120.10.30">
    <property type="entry name" value="TolB, C-terminal domain"/>
    <property type="match status" value="1"/>
</dbReference>
<feature type="region of interest" description="Disordered" evidence="1">
    <location>
        <begin position="60"/>
        <end position="81"/>
    </location>
</feature>
<dbReference type="Pfam" id="PF08757">
    <property type="entry name" value="CotH"/>
    <property type="match status" value="1"/>
</dbReference>
<accession>A0A5C5VWY0</accession>
<dbReference type="EMBL" id="SIHI01000041">
    <property type="protein sequence ID" value="TWT42443.1"/>
    <property type="molecule type" value="Genomic_DNA"/>
</dbReference>
<comment type="caution">
    <text evidence="4">The sequence shown here is derived from an EMBL/GenBank/DDBJ whole genome shotgun (WGS) entry which is preliminary data.</text>
</comment>
<evidence type="ECO:0000313" key="5">
    <source>
        <dbReference type="Proteomes" id="UP000317243"/>
    </source>
</evidence>
<feature type="signal peptide" evidence="2">
    <location>
        <begin position="1"/>
        <end position="27"/>
    </location>
</feature>
<dbReference type="Pfam" id="PF23500">
    <property type="entry name" value="DUF7133"/>
    <property type="match status" value="1"/>
</dbReference>
<feature type="domain" description="DUF7133" evidence="3">
    <location>
        <begin position="502"/>
        <end position="736"/>
    </location>
</feature>
<dbReference type="RefSeq" id="WP_146512064.1">
    <property type="nucleotide sequence ID" value="NZ_SIHI01000041.1"/>
</dbReference>
<reference evidence="4 5" key="1">
    <citation type="submission" date="2019-02" db="EMBL/GenBank/DDBJ databases">
        <title>Deep-cultivation of Planctomycetes and their phenomic and genomic characterization uncovers novel biology.</title>
        <authorList>
            <person name="Wiegand S."/>
            <person name="Jogler M."/>
            <person name="Boedeker C."/>
            <person name="Pinto D."/>
            <person name="Vollmers J."/>
            <person name="Rivas-Marin E."/>
            <person name="Kohn T."/>
            <person name="Peeters S.H."/>
            <person name="Heuer A."/>
            <person name="Rast P."/>
            <person name="Oberbeckmann S."/>
            <person name="Bunk B."/>
            <person name="Jeske O."/>
            <person name="Meyerdierks A."/>
            <person name="Storesund J.E."/>
            <person name="Kallscheuer N."/>
            <person name="Luecker S."/>
            <person name="Lage O.M."/>
            <person name="Pohl T."/>
            <person name="Merkel B.J."/>
            <person name="Hornburger P."/>
            <person name="Mueller R.-W."/>
            <person name="Bruemmer F."/>
            <person name="Labrenz M."/>
            <person name="Spormann A.M."/>
            <person name="Op Den Camp H."/>
            <person name="Overmann J."/>
            <person name="Amann R."/>
            <person name="Jetten M.S.M."/>
            <person name="Mascher T."/>
            <person name="Medema M.H."/>
            <person name="Devos D.P."/>
            <person name="Kaster A.-K."/>
            <person name="Ovreas L."/>
            <person name="Rohde M."/>
            <person name="Galperin M.Y."/>
            <person name="Jogler C."/>
        </authorList>
    </citation>
    <scope>NUCLEOTIDE SEQUENCE [LARGE SCALE GENOMIC DNA]</scope>
    <source>
        <strain evidence="4 5">KOR42</strain>
    </source>
</reference>
<name>A0A5C5VWY0_9PLAN</name>
<dbReference type="InterPro" id="IPR011042">
    <property type="entry name" value="6-blade_b-propeller_TolB-like"/>
</dbReference>
<dbReference type="SUPFAM" id="SSF50952">
    <property type="entry name" value="Soluble quinoprotein glucose dehydrogenase"/>
    <property type="match status" value="1"/>
</dbReference>
<proteinExistence type="predicted"/>
<dbReference type="InterPro" id="IPR014867">
    <property type="entry name" value="Spore_coat_CotH_CotH2/3/7"/>
</dbReference>
<dbReference type="PANTHER" id="PTHR33546">
    <property type="entry name" value="LARGE, MULTIFUNCTIONAL SECRETED PROTEIN-RELATED"/>
    <property type="match status" value="1"/>
</dbReference>
<evidence type="ECO:0000256" key="2">
    <source>
        <dbReference type="SAM" id="SignalP"/>
    </source>
</evidence>
<evidence type="ECO:0000259" key="3">
    <source>
        <dbReference type="Pfam" id="PF23500"/>
    </source>
</evidence>
<dbReference type="OrthoDB" id="276539at2"/>
<gene>
    <name evidence="4" type="ORF">KOR42_47350</name>
</gene>
<organism evidence="4 5">
    <name type="scientific">Thalassoglobus neptunius</name>
    <dbReference type="NCBI Taxonomy" id="1938619"/>
    <lineage>
        <taxon>Bacteria</taxon>
        <taxon>Pseudomonadati</taxon>
        <taxon>Planctomycetota</taxon>
        <taxon>Planctomycetia</taxon>
        <taxon>Planctomycetales</taxon>
        <taxon>Planctomycetaceae</taxon>
        <taxon>Thalassoglobus</taxon>
    </lineage>
</organism>
<keyword evidence="5" id="KW-1185">Reference proteome</keyword>
<evidence type="ECO:0000256" key="1">
    <source>
        <dbReference type="SAM" id="MobiDB-lite"/>
    </source>
</evidence>